<dbReference type="Pfam" id="PF12775">
    <property type="entry name" value="AAA_7"/>
    <property type="match status" value="1"/>
</dbReference>
<keyword evidence="9" id="KW-0505">Motor protein</keyword>
<dbReference type="SUPFAM" id="SSF52540">
    <property type="entry name" value="P-loop containing nucleoside triphosphate hydrolases"/>
    <property type="match status" value="4"/>
</dbReference>
<evidence type="ECO:0000256" key="8">
    <source>
        <dbReference type="ARBA" id="ARBA00023054"/>
    </source>
</evidence>
<dbReference type="Gene3D" id="1.20.58.1120">
    <property type="match status" value="1"/>
</dbReference>
<dbReference type="Pfam" id="PF03028">
    <property type="entry name" value="Dynein_heavy"/>
    <property type="match status" value="1"/>
</dbReference>
<dbReference type="InterPro" id="IPR003593">
    <property type="entry name" value="AAA+_ATPase"/>
</dbReference>
<comment type="similarity">
    <text evidence="2">Belongs to the dynein heavy chain family.</text>
</comment>
<evidence type="ECO:0000256" key="12">
    <source>
        <dbReference type="SAM" id="MobiDB-lite"/>
    </source>
</evidence>
<dbReference type="InterPro" id="IPR024317">
    <property type="entry name" value="Dynein_heavy_chain_D4_dom"/>
</dbReference>
<evidence type="ECO:0000313" key="14">
    <source>
        <dbReference type="Proteomes" id="UP001652620"/>
    </source>
</evidence>
<dbReference type="Pfam" id="PF18198">
    <property type="entry name" value="AAA_lid_11"/>
    <property type="match status" value="1"/>
</dbReference>
<dbReference type="InterPro" id="IPR004273">
    <property type="entry name" value="Dynein_heavy_D6_P-loop"/>
</dbReference>
<feature type="coiled-coil region" evidence="11">
    <location>
        <begin position="3180"/>
        <end position="3242"/>
    </location>
</feature>
<dbReference type="PANTHER" id="PTHR22878">
    <property type="entry name" value="DYNEIN HEAVY CHAIN 6, AXONEMAL-LIKE-RELATED"/>
    <property type="match status" value="1"/>
</dbReference>
<keyword evidence="4" id="KW-0493">Microtubule</keyword>
<evidence type="ECO:0000256" key="7">
    <source>
        <dbReference type="ARBA" id="ARBA00023017"/>
    </source>
</evidence>
<evidence type="ECO:0000256" key="5">
    <source>
        <dbReference type="ARBA" id="ARBA00022741"/>
    </source>
</evidence>
<dbReference type="Gene3D" id="1.20.1270.280">
    <property type="match status" value="1"/>
</dbReference>
<feature type="compositionally biased region" description="Low complexity" evidence="12">
    <location>
        <begin position="282"/>
        <end position="292"/>
    </location>
</feature>
<keyword evidence="3" id="KW-0963">Cytoplasm</keyword>
<evidence type="ECO:0000256" key="1">
    <source>
        <dbReference type="ARBA" id="ARBA00004245"/>
    </source>
</evidence>
<dbReference type="InterPro" id="IPR026983">
    <property type="entry name" value="DHC"/>
</dbReference>
<evidence type="ECO:0000256" key="2">
    <source>
        <dbReference type="ARBA" id="ARBA00008887"/>
    </source>
</evidence>
<dbReference type="Gene3D" id="6.10.140.1060">
    <property type="match status" value="1"/>
</dbReference>
<proteinExistence type="inferred from homology"/>
<dbReference type="InterPro" id="IPR013602">
    <property type="entry name" value="Dynein_heavy_linker"/>
</dbReference>
<dbReference type="Gene3D" id="1.20.920.20">
    <property type="match status" value="1"/>
</dbReference>
<comment type="subcellular location">
    <subcellularLocation>
        <location evidence="1">Cytoplasm</location>
        <location evidence="1">Cytoskeleton</location>
    </subcellularLocation>
</comment>
<dbReference type="RefSeq" id="XP_049313447.1">
    <property type="nucleotide sequence ID" value="XM_049457490.1"/>
</dbReference>
<evidence type="ECO:0000313" key="15">
    <source>
        <dbReference type="RefSeq" id="XP_049313447.1"/>
    </source>
</evidence>
<dbReference type="InterPro" id="IPR041228">
    <property type="entry name" value="Dynein_C"/>
</dbReference>
<evidence type="ECO:0000256" key="10">
    <source>
        <dbReference type="ARBA" id="ARBA00023212"/>
    </source>
</evidence>
<dbReference type="InterPro" id="IPR035699">
    <property type="entry name" value="AAA_6"/>
</dbReference>
<dbReference type="Gene3D" id="1.10.8.720">
    <property type="entry name" value="Region D6 of dynein motor"/>
    <property type="match status" value="1"/>
</dbReference>
<dbReference type="Gene3D" id="3.40.50.300">
    <property type="entry name" value="P-loop containing nucleotide triphosphate hydrolases"/>
    <property type="match status" value="5"/>
</dbReference>
<feature type="domain" description="AAA+ ATPase" evidence="13">
    <location>
        <begin position="2305"/>
        <end position="2451"/>
    </location>
</feature>
<evidence type="ECO:0000256" key="9">
    <source>
        <dbReference type="ARBA" id="ARBA00023175"/>
    </source>
</evidence>
<dbReference type="Pfam" id="PF22597">
    <property type="entry name" value="DYN_lid"/>
    <property type="match status" value="1"/>
</dbReference>
<evidence type="ECO:0000256" key="3">
    <source>
        <dbReference type="ARBA" id="ARBA00022490"/>
    </source>
</evidence>
<keyword evidence="8 11" id="KW-0175">Coiled coil</keyword>
<dbReference type="PANTHER" id="PTHR22878:SF70">
    <property type="entry name" value="DYNEIN HEAVY CHAIN 2, AXONEMAL"/>
    <property type="match status" value="1"/>
</dbReference>
<dbReference type="Gene3D" id="3.20.180.20">
    <property type="entry name" value="Dynein heavy chain, N-terminal domain 2"/>
    <property type="match status" value="1"/>
</dbReference>
<keyword evidence="14" id="KW-1185">Reference proteome</keyword>
<keyword evidence="7" id="KW-0243">Dynein</keyword>
<dbReference type="GeneID" id="105232710"/>
<evidence type="ECO:0000256" key="6">
    <source>
        <dbReference type="ARBA" id="ARBA00022840"/>
    </source>
</evidence>
<sequence>MKKSVQPEARPYCVQPRRPKRITNMKSCETRKRRSDPPTPARRNIVDCPFYTFKYKFDELPLDPAKAYIEEKIAHMQVDQIVGRCNKELDFHIYQMDHAKWEYEEYDDDSHEDLKLEDIVMPQKFEMLKDKKDHKYSFNSRACDQFPWITKCWENMEPSEEMVYRVTSELLQIYCARRVRIFYPDMRTKSQLYTNELRKMHGSPSDVIGGLHTQTAQDLRVEALRRPRRPPKFTPGDHYALRTPEECRNELIRMGKVIDKLIEPTLRRARENLKRQAEGDGATTAKATATATRSKSVAVSKQMSSAMERGAGDACTEKKTKRLVKKQKKNPCNRHDAMLRPSDFPTFEDYMKCMKRYERERFKYIEGLQPVDPEVQKAVILARYETKLKEAEQKFTLKIETRYKYLMKSISTLSLETFPSHLIKKVWIKIDPRKTFLQEIHKYILRQEKLWPEIYPEVILLDYLFNGERQINATVAVLIISCIIDLQEDFRYYVKRNFLRYLLKSPLERKRLQLEMEPPDFPQLIIRGPVPYKVNVQLARNRLDQLLMVTHPIIRALNQLWHQLYNDLVVIDVSKIFLRDQPMTADEMISFVDESCEVIRDLLLNDWLPRCADLVDVMRRTWKDLVPMNQRYGGRAAVLFNCVHALMSHHLEGLITRSISVLYTNLTRYEEGNDIERYQMYDKKLQRRPLMTLIFSVVGAHFDDRTDDRDDTTPIYKYDEEDDASPFYKRPSISFELSQPELDPTCEFVMKNEGKFFGFPYISELPELFTHIFKKILRVGYHIPRLEYFMSRDESTLGYLHVVEESHCDMKRLYKNVHRIVENNWSGLRVYLYPIFKYYSALFTKKMMPIVEKLFTQNIVPELVLVEDLMKRLMGIIHSTYILRDFIPLNLFMVDNRHVKNAIVMLVQQVYDFIIDYYKAVNINENRAICDALEEMSMKAGERPEETPEVVALQNYLSECRDEKIFAIKDEIKIVSRRVIFLLTHTILDSDHIHLNSRTFILPGELEEVLDLSAARLNVVRENLEMALRERRKKFEEFILYEKRRMDGFRVKETREVMSLEELKERVDTIDELYEIIESMSREARAINVEEQLLQIDISPFPVLAEIIEKMEPIEKLWKTAYEFEKDYQIWMYGEFQCLDADAIREEVESMHRIVYKLSRQLANNPAARRAAEQMRIKVEKFRAYLPVLDAICRQGLTERHWKQISEHLGGECNPQLYPTLKDMIDANIMSILQQLEEISNAAGKEFELNSALDAMQADWKEVAFEVLQYRDSDTHILSALDDIQTLLDDHIMRTQAMKRSPFIVALGSKADDWEAKLLLIQNIIDAWTQVQVTWMYLEPIFSSEDIMRQMPVEGRNFKSVDKTWRKIMKHTCQNLNVIVATEYPNMLETFLKAVEDLETVQKGLNTYLEQKRLFFARFFFLSNDELLEILSETKDPLRVQPHLRKCFEGIARLTFDDSMEITEMISDEDEQVLLVRKINPALANGLVEIWLKEVENVMLASVLEQMKLAWEDYFLVDRIIWVTSWPGQVVQSISCMAWTFEVEEAFSKNAVPAYLEKCNSQISELVQLVRTDLATGTRLTIEALIVLDVHARDVVKYLIDVNVENITEFDWISQLRYYWRETDKGEEWVCVSMVVTDVKYGMEYLGNNPRLVVTPLTDRCYRTLMGALKLCLGGAPEGPAGTGKTETCKDLAKAVAKKCVVFNCSDGLDYKALGKFFKGLAQSGAWACFDEFNRIELEVLSVVAQQILTIQRAIGRKVVKFFFEDTLLRLDPTCSIFITMNPGYAGRTELPDNLKVLFRTVAMMVPDYAMIGEITLYSNGFDQARILAQKIVHTYKLCSEQLSSQSHYDYGMRAVKSVLLASASLRRLYTTLPEAQIVLRAIVDVNLPKFLEQDVSLFVGIYMDLFPGTELPEPKRDDILKWLHINLKEQNLQPTPWFIEKILQIYEMLLVRHGLMIVGGPMGGKTTAYQMLAVALRCVSLDPDATLKEFPVNYRIINPKAITMGQLYGRFDPVSHEWYDGVLAKTYREMATAPTTERHWVFFDGPVDAVWIENLNTVLDDNKKLCLMSGEIIQMTKTMNMMFEPADLEQASPATVSRCGMIYMEPSQLGWRTFHKSFLNVLIETVGLNEIYMTLFDDMVDWLIPAALAILKECKQMVEPSPMYQYKMFSRFFFHFLDKHKTFNQVWFQQMFLFCFAWAYGSALTVNGQKHFDTLIRKILYGANEEYPRPKYFSLNRGQMFPEKLSLMDYRFDEVENWWTWQKSTDDPTATANIFPERAIISELIVPTKESGQITYWQEFCINKSYPMLVIGPTGTGKSAVITSNLNALPKHTNLVNIVNFSARTSAQLVQETIMSKLDRRRKGVYGPPLGKRCLIFCDDVAMPSKDTYGSQPPLELIRQWLDHGYWSDLVDTTKIELVDMSFVGAMGMPGGSNFIFPRFYRHTFLVSVDSFEDSTIIKIFTAIGDWHFAKDYPEKVALLARGLAEAMVNVYRQALRVFLPTPAKSHYTFSLRDITRVFQGIVLVPAKRLQEVEKLGRLWAHETYRVFYDRLIEKRDRDALLDMVSNACKTNIRFPLEQAFADRMADPSAKVSDDDLRNLFYGNYLEPDADPKIYDEVESYDKLEKLMHYYLRDYNTFSHTPMDLVLFRFAIEHISRVSRVLQMPRGNMLMVGMGGSGRRSSCRLAASIADCRLMTIQVTKTYSQTDWRDDLKKILMTASFNLNHTVFLFTDAQAIDEGFIEDINGILNTGDLPNLYQLEDKAAIMENMTSVAKQLARQIENSPSEMYAYFIERIREQLHIALAFSPIGDSFKERLRMYPSLINCCTIDWFMPWPVDALERVAEYFISSMKLGQAQEQAEAGAAEQASLDTADSDDKKSDNVEEIVLSELELELVQIVMYFNNSVFEASERCYLELGRRNYVTPSSYLEMLKSFKSFYVRKLEEITKLRDRYTTGLEKLDFAAGQVGEMQANLYDLQPKLKVLSEETERIMVNIERETAEAEKKKEVVGADEAAANEAAAAAQAIKDDCESDLAEAIPALEAALEALNTLKPADIFIVKSMKNPPYAVKLTLEAVCVLRGFKPDRKPDPSGRMVEDFWGPSMRMIGDMKFLESLKTFDKDNIPPANIKKIREKYIPDRDFVPEKIKSASTACEGLCKWVRAMDVYDRVAKIVQPKQQALAEAEADLASQMEKLNAKRAELQVILDKLQKLNDFFAEKSREKKRLEDEIDNCEKKLNRAEKLLGGLGGEKTRWSEAAHNLHKSISNIVGDVLLAGGAVAYLGFFPTEYRAQILEDWNALCVRKKIPCSEKFSLASTLGNPMQIRAWSLAGLPADNFSVENGIIVANSNRYPLMIDPQVQANKWIKNMEKDNYLRVIKQSDPNYMQILELSVTYGNPVLIENVGESLDSNLTPILEKNVIKHKGGLFIKSGETMLEYNPNFRLYITTCLRNPHYSPEIMVMVAVLNFMITEQGLREQLLANTVARERPDLQEKKEQLIVESAKNRDALYTIESKILEVLSSSEGNVLEDENAINILSSSKILSEEIQEKQVIAVATETEIDAARQQYVPVAKHSAILFFGISELANIDPMYQYSLAWFLNLFVNAILKAPKSNVLEERLEHLNYYFTKSIYQNVCRSLFEKDKLVISLVMCLGILVSRGKINKSHLLFFLTGGVGLQAVPPNPDNSWLPEKAWTQIFRASDLEGLKDFYKQFTKDIHLWKKYYDLSSPEEYPLPKPYDTVEEMLYLIILKSLRPDKVVPAVRTFITNNMDQSFVEPPLFDLNASFADSSPRIPLVFLLSPGSDPMASLFMYAKQRNMYDKTKTISLGQGQGPRAEKMILEANRYGHWVVLQNCHVAVSWMGELERICNDTTLADAAHPDYRLWCTSYPSNVFPVSVLQNSVKMTNEPPKGLKANMFRSFNSDPLVRDKFFTNAFLYSDMANKCWLRGVFALVFFHAVVQERREFGPLGWNIPYEFSEADLKISLMQLKMFIAQSKSIPFRGHVYLTGECNYGGRVTDDKDRRLILSLLNMIYNPTTIEMDNYPLSQSATYRVPLNPTRLNALEYISTFALSPHPEVFGLHENADINRNNKETNSLIGGVLLTQTDLMASVKASGAAGGASVDPAFAICKEILSRLPQAFNIAEVGQKYPVMYTNSMNTVLRQELIRFNRLLDYIRKSLVNVQKAIQGQIAMIPELERTHSSMVIGKLPADWLKKSYPSLKPLGSYVTDFLTRLEFFQRWIDEGEPTVYWLSGFYFTQSFITGVLQNYSRKNTFQIDMVEIKFEVTKFETEVEKLPSFGAYIREQLSINDETKFFNGLFLEGARYNRETQELDESYSKILFDTLPVIYFRPTLKQSQDGGQAAKEDDKGRTIYDCPVYKTSERRGVLSTTGHSTNFVMYMQLNCSKTPMHWINRGTASLCQLDD</sequence>
<dbReference type="Gene3D" id="1.10.8.710">
    <property type="match status" value="1"/>
</dbReference>
<reference evidence="15" key="1">
    <citation type="submission" date="2025-08" db="UniProtKB">
        <authorList>
            <consortium name="RefSeq"/>
        </authorList>
    </citation>
    <scope>IDENTIFICATION</scope>
    <source>
        <tissue evidence="15">Adult</tissue>
    </source>
</reference>
<evidence type="ECO:0000259" key="13">
    <source>
        <dbReference type="SMART" id="SM00382"/>
    </source>
</evidence>
<dbReference type="InterPro" id="IPR035706">
    <property type="entry name" value="AAA_9"/>
</dbReference>
<dbReference type="InterPro" id="IPR042219">
    <property type="entry name" value="AAA_lid_11_sf"/>
</dbReference>
<dbReference type="InterPro" id="IPR043157">
    <property type="entry name" value="Dynein_AAA1S"/>
</dbReference>
<dbReference type="Gene3D" id="1.20.140.100">
    <property type="entry name" value="Dynein heavy chain, N-terminal domain 2"/>
    <property type="match status" value="1"/>
</dbReference>
<keyword evidence="5" id="KW-0547">Nucleotide-binding</keyword>
<dbReference type="InterPro" id="IPR027417">
    <property type="entry name" value="P-loop_NTPase"/>
</dbReference>
<keyword evidence="10" id="KW-0206">Cytoskeleton</keyword>
<dbReference type="Pfam" id="PF18199">
    <property type="entry name" value="Dynein_C"/>
    <property type="match status" value="1"/>
</dbReference>
<dbReference type="InterPro" id="IPR042222">
    <property type="entry name" value="Dynein_2_N"/>
</dbReference>
<dbReference type="Pfam" id="PF08393">
    <property type="entry name" value="DHC_N2"/>
    <property type="match status" value="1"/>
</dbReference>
<dbReference type="InterPro" id="IPR024743">
    <property type="entry name" value="Dynein_HC_stalk"/>
</dbReference>
<dbReference type="Gene3D" id="1.20.920.30">
    <property type="match status" value="1"/>
</dbReference>
<dbReference type="InterPro" id="IPR041466">
    <property type="entry name" value="Dynein_AAA5_ext"/>
</dbReference>
<dbReference type="SMART" id="SM00382">
    <property type="entry name" value="AAA"/>
    <property type="match status" value="2"/>
</dbReference>
<dbReference type="Pfam" id="PF12781">
    <property type="entry name" value="AAA_9"/>
    <property type="match status" value="1"/>
</dbReference>
<accession>A0ABM3JW40</accession>
<dbReference type="Pfam" id="PF17852">
    <property type="entry name" value="Dynein_AAA_lid"/>
    <property type="match status" value="1"/>
</dbReference>
<dbReference type="Pfam" id="PF12780">
    <property type="entry name" value="AAA_8"/>
    <property type="match status" value="1"/>
</dbReference>
<feature type="region of interest" description="Disordered" evidence="12">
    <location>
        <begin position="273"/>
        <end position="299"/>
    </location>
</feature>
<dbReference type="InterPro" id="IPR054354">
    <property type="entry name" value="DYNC2H1-like_lid"/>
</dbReference>
<dbReference type="Pfam" id="PF12774">
    <property type="entry name" value="AAA_6"/>
    <property type="match status" value="1"/>
</dbReference>
<keyword evidence="6" id="KW-0067">ATP-binding</keyword>
<evidence type="ECO:0000256" key="11">
    <source>
        <dbReference type="SAM" id="Coils"/>
    </source>
</evidence>
<dbReference type="Gene3D" id="3.10.490.20">
    <property type="match status" value="1"/>
</dbReference>
<dbReference type="Pfam" id="PF12777">
    <property type="entry name" value="MT"/>
    <property type="match status" value="1"/>
</dbReference>
<dbReference type="InterPro" id="IPR041658">
    <property type="entry name" value="AAA_lid_11"/>
</dbReference>
<feature type="domain" description="AAA+ ATPase" evidence="13">
    <location>
        <begin position="1673"/>
        <end position="1810"/>
    </location>
</feature>
<dbReference type="InterPro" id="IPR042228">
    <property type="entry name" value="Dynein_linker_3"/>
</dbReference>
<gene>
    <name evidence="15" type="primary">LOC105232710</name>
</gene>
<dbReference type="InterPro" id="IPR043160">
    <property type="entry name" value="Dynein_C_barrel"/>
</dbReference>
<organism evidence="14 15">
    <name type="scientific">Bactrocera dorsalis</name>
    <name type="common">Oriental fruit fly</name>
    <name type="synonym">Dacus dorsalis</name>
    <dbReference type="NCBI Taxonomy" id="27457"/>
    <lineage>
        <taxon>Eukaryota</taxon>
        <taxon>Metazoa</taxon>
        <taxon>Ecdysozoa</taxon>
        <taxon>Arthropoda</taxon>
        <taxon>Hexapoda</taxon>
        <taxon>Insecta</taxon>
        <taxon>Pterygota</taxon>
        <taxon>Neoptera</taxon>
        <taxon>Endopterygota</taxon>
        <taxon>Diptera</taxon>
        <taxon>Brachycera</taxon>
        <taxon>Muscomorpha</taxon>
        <taxon>Tephritoidea</taxon>
        <taxon>Tephritidae</taxon>
        <taxon>Bactrocera</taxon>
        <taxon>Bactrocera</taxon>
    </lineage>
</organism>
<name>A0ABM3JW40_BACDO</name>
<evidence type="ECO:0000256" key="4">
    <source>
        <dbReference type="ARBA" id="ARBA00022701"/>
    </source>
</evidence>
<protein>
    <submittedName>
        <fullName evidence="15">Dynein axonemal heavy chain 3 isoform X1</fullName>
    </submittedName>
</protein>
<dbReference type="Gene3D" id="1.10.287.2620">
    <property type="match status" value="1"/>
</dbReference>
<dbReference type="Gene3D" id="1.10.8.1220">
    <property type="match status" value="1"/>
</dbReference>
<dbReference type="Proteomes" id="UP001652620">
    <property type="component" value="Chromosome 5"/>
</dbReference>